<dbReference type="Proteomes" id="UP000814033">
    <property type="component" value="Unassembled WGS sequence"/>
</dbReference>
<evidence type="ECO:0000313" key="1">
    <source>
        <dbReference type="EMBL" id="KAI0038150.1"/>
    </source>
</evidence>
<comment type="caution">
    <text evidence="1">The sequence shown here is derived from an EMBL/GenBank/DDBJ whole genome shotgun (WGS) entry which is preliminary data.</text>
</comment>
<dbReference type="EMBL" id="MU276579">
    <property type="protein sequence ID" value="KAI0038150.1"/>
    <property type="molecule type" value="Genomic_DNA"/>
</dbReference>
<protein>
    <submittedName>
        <fullName evidence="1">Uncharacterized protein</fullName>
    </submittedName>
</protein>
<reference evidence="1" key="2">
    <citation type="journal article" date="2022" name="New Phytol.">
        <title>Evolutionary transition to the ectomycorrhizal habit in the genomes of a hyperdiverse lineage of mushroom-forming fungi.</title>
        <authorList>
            <person name="Looney B."/>
            <person name="Miyauchi S."/>
            <person name="Morin E."/>
            <person name="Drula E."/>
            <person name="Courty P.E."/>
            <person name="Kohler A."/>
            <person name="Kuo A."/>
            <person name="LaButti K."/>
            <person name="Pangilinan J."/>
            <person name="Lipzen A."/>
            <person name="Riley R."/>
            <person name="Andreopoulos W."/>
            <person name="He G."/>
            <person name="Johnson J."/>
            <person name="Nolan M."/>
            <person name="Tritt A."/>
            <person name="Barry K.W."/>
            <person name="Grigoriev I.V."/>
            <person name="Nagy L.G."/>
            <person name="Hibbett D."/>
            <person name="Henrissat B."/>
            <person name="Matheny P.B."/>
            <person name="Labbe J."/>
            <person name="Martin F.M."/>
        </authorList>
    </citation>
    <scope>NUCLEOTIDE SEQUENCE</scope>
    <source>
        <strain evidence="1">FP105234-sp</strain>
    </source>
</reference>
<evidence type="ECO:0000313" key="2">
    <source>
        <dbReference type="Proteomes" id="UP000814033"/>
    </source>
</evidence>
<accession>A0ACB8R2K5</accession>
<keyword evidence="2" id="KW-1185">Reference proteome</keyword>
<organism evidence="1 2">
    <name type="scientific">Auriscalpium vulgare</name>
    <dbReference type="NCBI Taxonomy" id="40419"/>
    <lineage>
        <taxon>Eukaryota</taxon>
        <taxon>Fungi</taxon>
        <taxon>Dikarya</taxon>
        <taxon>Basidiomycota</taxon>
        <taxon>Agaricomycotina</taxon>
        <taxon>Agaricomycetes</taxon>
        <taxon>Russulales</taxon>
        <taxon>Auriscalpiaceae</taxon>
        <taxon>Auriscalpium</taxon>
    </lineage>
</organism>
<gene>
    <name evidence="1" type="ORF">FA95DRAFT_1567899</name>
</gene>
<name>A0ACB8R2K5_9AGAM</name>
<reference evidence="1" key="1">
    <citation type="submission" date="2021-02" db="EMBL/GenBank/DDBJ databases">
        <authorList>
            <consortium name="DOE Joint Genome Institute"/>
            <person name="Ahrendt S."/>
            <person name="Looney B.P."/>
            <person name="Miyauchi S."/>
            <person name="Morin E."/>
            <person name="Drula E."/>
            <person name="Courty P.E."/>
            <person name="Chicoki N."/>
            <person name="Fauchery L."/>
            <person name="Kohler A."/>
            <person name="Kuo A."/>
            <person name="Labutti K."/>
            <person name="Pangilinan J."/>
            <person name="Lipzen A."/>
            <person name="Riley R."/>
            <person name="Andreopoulos W."/>
            <person name="He G."/>
            <person name="Johnson J."/>
            <person name="Barry K.W."/>
            <person name="Grigoriev I.V."/>
            <person name="Nagy L."/>
            <person name="Hibbett D."/>
            <person name="Henrissat B."/>
            <person name="Matheny P.B."/>
            <person name="Labbe J."/>
            <person name="Martin F."/>
        </authorList>
    </citation>
    <scope>NUCLEOTIDE SEQUENCE</scope>
    <source>
        <strain evidence="1">FP105234-sp</strain>
    </source>
</reference>
<sequence>MRHVGVSSTLNTTPASSPYLRNSTSTFKAQTLTFVLFDCVNYSKLAHVLATPCSAAYPSTSTATHPPLAPILHATYQSVGPSIKLDDGVRSALTIGDSTGHSLYGGFLHGWGHRARWRTRMSSSTTPSSTMSPQRRRQRV</sequence>
<proteinExistence type="predicted"/>